<protein>
    <recommendedName>
        <fullName evidence="2">ARS-binding protein 1 N-terminal domain-containing protein</fullName>
    </recommendedName>
</protein>
<dbReference type="Gene3D" id="1.10.10.60">
    <property type="entry name" value="Homeodomain-like"/>
    <property type="match status" value="1"/>
</dbReference>
<organism evidence="3 4">
    <name type="scientific">Geotrichum candidum</name>
    <name type="common">Oospora lactis</name>
    <name type="synonym">Dipodascus geotrichum</name>
    <dbReference type="NCBI Taxonomy" id="1173061"/>
    <lineage>
        <taxon>Eukaryota</taxon>
        <taxon>Fungi</taxon>
        <taxon>Dikarya</taxon>
        <taxon>Ascomycota</taxon>
        <taxon>Saccharomycotina</taxon>
        <taxon>Dipodascomycetes</taxon>
        <taxon>Dipodascales</taxon>
        <taxon>Dipodascaceae</taxon>
        <taxon>Geotrichum</taxon>
    </lineage>
</organism>
<reference evidence="3" key="1">
    <citation type="submission" date="2014-03" db="EMBL/GenBank/DDBJ databases">
        <authorList>
            <person name="Casaregola S."/>
        </authorList>
    </citation>
    <scope>NUCLEOTIDE SEQUENCE [LARGE SCALE GENOMIC DNA]</scope>
    <source>
        <strain evidence="3">CLIB 918</strain>
    </source>
</reference>
<keyword evidence="4" id="KW-1185">Reference proteome</keyword>
<accession>A0A0J9XFQ6</accession>
<gene>
    <name evidence="3" type="ORF">BN980_GECA14s01352g</name>
</gene>
<dbReference type="Pfam" id="PF18107">
    <property type="entry name" value="HTH_ABP1_N"/>
    <property type="match status" value="1"/>
</dbReference>
<comment type="caution">
    <text evidence="3">The sequence shown here is derived from an EMBL/GenBank/DDBJ whole genome shotgun (WGS) entry which is preliminary data.</text>
</comment>
<feature type="compositionally biased region" description="Basic and acidic residues" evidence="1">
    <location>
        <begin position="90"/>
        <end position="99"/>
    </location>
</feature>
<dbReference type="EMBL" id="CCBN010000014">
    <property type="protein sequence ID" value="CDO56227.1"/>
    <property type="molecule type" value="Genomic_DNA"/>
</dbReference>
<sequence>MQNSQSSYSSTTATTNNTTRAVKRRQGIDNITRLKICQFVASQSPPPSTKELRQWALTTFGRSFPQSTLSTLLRSNGLQIKQAGGRGRKCRPDSHTLKTDKRRRPSLDQVSTRTNLFISQLKMLADSRFRGRSSDYPEIELMFLEEAYLKMKDSILSPEYISNTLLPWFQKLAKCLFSDHTVSIKSEFPKNISQFLNQMYDKYYLTNTIYQYFESNLEYDLMAEKLAGVFPELKGSFPVDLANDTDSTTSTVVNSRFSSYSDIMIKAASLAATNNTSSNPNLVSTITNPSFFEETRGLKIDTSLSAVNSPNFVLSPGANSYFKSPSPFSDGAVSMFSDNAEADLHTEDALFWENDNDFFGFTQVKSPLEPVSLPPASQNYCHMPVTDNANSYPLNLGLDELSSSITEIEAASSIGNQFTGLSDTTPVDHLYNEPTGYVSLFSHF</sequence>
<feature type="region of interest" description="Disordered" evidence="1">
    <location>
        <begin position="1"/>
        <end position="21"/>
    </location>
</feature>
<feature type="compositionally biased region" description="Low complexity" evidence="1">
    <location>
        <begin position="1"/>
        <end position="19"/>
    </location>
</feature>
<feature type="region of interest" description="Disordered" evidence="1">
    <location>
        <begin position="81"/>
        <end position="106"/>
    </location>
</feature>
<feature type="domain" description="ARS-binding protein 1 N-terminal" evidence="2">
    <location>
        <begin position="24"/>
        <end position="73"/>
    </location>
</feature>
<evidence type="ECO:0000313" key="4">
    <source>
        <dbReference type="Proteomes" id="UP000242525"/>
    </source>
</evidence>
<dbReference type="Proteomes" id="UP000242525">
    <property type="component" value="Unassembled WGS sequence"/>
</dbReference>
<evidence type="ECO:0000259" key="2">
    <source>
        <dbReference type="Pfam" id="PF18107"/>
    </source>
</evidence>
<proteinExistence type="predicted"/>
<dbReference type="AlphaFoldDB" id="A0A0J9XFQ6"/>
<evidence type="ECO:0000313" key="3">
    <source>
        <dbReference type="EMBL" id="CDO56227.1"/>
    </source>
</evidence>
<dbReference type="InterPro" id="IPR041188">
    <property type="entry name" value="HTH_ABP1_N"/>
</dbReference>
<evidence type="ECO:0000256" key="1">
    <source>
        <dbReference type="SAM" id="MobiDB-lite"/>
    </source>
</evidence>
<name>A0A0J9XFQ6_GEOCN</name>